<reference evidence="1 2" key="1">
    <citation type="submission" date="2015-07" db="EMBL/GenBank/DDBJ databases">
        <title>High-quality draft genome sequence of Oceanobacillus caeni HM6, a bacillus isolated from a human feces.</title>
        <authorList>
            <person name="Kumar J."/>
            <person name="Verma M.K."/>
            <person name="Pandey R."/>
            <person name="Bhambi M."/>
            <person name="Chauhan N."/>
        </authorList>
    </citation>
    <scope>NUCLEOTIDE SEQUENCE [LARGE SCALE GENOMIC DNA]</scope>
    <source>
        <strain evidence="1 2">HM6</strain>
    </source>
</reference>
<sequence length="77" mass="8623">MFLFKALPPLLLLNKEDFHQWGVLHSRLLASRTFLLQLLALLAVIAVSRTYGSLRAVDLPLTSFVPQKIEVGVLLPI</sequence>
<dbReference type="Proteomes" id="UP000037854">
    <property type="component" value="Unassembled WGS sequence"/>
</dbReference>
<gene>
    <name evidence="1" type="ORF">AFL42_02120</name>
</gene>
<evidence type="ECO:0000313" key="1">
    <source>
        <dbReference type="EMBL" id="KPH78210.1"/>
    </source>
</evidence>
<accession>A0ABR5MMT8</accession>
<proteinExistence type="predicted"/>
<name>A0ABR5MMT8_9BACI</name>
<organism evidence="1 2">
    <name type="scientific">Oceanobacillus caeni</name>
    <dbReference type="NCBI Taxonomy" id="405946"/>
    <lineage>
        <taxon>Bacteria</taxon>
        <taxon>Bacillati</taxon>
        <taxon>Bacillota</taxon>
        <taxon>Bacilli</taxon>
        <taxon>Bacillales</taxon>
        <taxon>Bacillaceae</taxon>
        <taxon>Oceanobacillus</taxon>
    </lineage>
</organism>
<evidence type="ECO:0000313" key="2">
    <source>
        <dbReference type="Proteomes" id="UP000037854"/>
    </source>
</evidence>
<protein>
    <submittedName>
        <fullName evidence="1">Uncharacterized protein</fullName>
    </submittedName>
</protein>
<comment type="caution">
    <text evidence="1">The sequence shown here is derived from an EMBL/GenBank/DDBJ whole genome shotgun (WGS) entry which is preliminary data.</text>
</comment>
<keyword evidence="2" id="KW-1185">Reference proteome</keyword>
<dbReference type="EMBL" id="LGTK01000004">
    <property type="protein sequence ID" value="KPH78210.1"/>
    <property type="molecule type" value="Genomic_DNA"/>
</dbReference>